<evidence type="ECO:0000313" key="2">
    <source>
        <dbReference type="EMBL" id="AGB50776.1"/>
    </source>
</evidence>
<keyword evidence="1" id="KW-1133">Transmembrane helix</keyword>
<geneLocation type="plasmid" evidence="2 3">
    <name>pMETHO01</name>
</geneLocation>
<protein>
    <submittedName>
        <fullName evidence="2">Uncharacterized protein</fullName>
    </submittedName>
</protein>
<organism evidence="2 3">
    <name type="scientific">Methanomethylovorans hollandica (strain DSM 15978 / NBRC 107637 / DMS1)</name>
    <dbReference type="NCBI Taxonomy" id="867904"/>
    <lineage>
        <taxon>Archaea</taxon>
        <taxon>Methanobacteriati</taxon>
        <taxon>Methanobacteriota</taxon>
        <taxon>Stenosarchaea group</taxon>
        <taxon>Methanomicrobia</taxon>
        <taxon>Methanosarcinales</taxon>
        <taxon>Methanosarcinaceae</taxon>
        <taxon>Methanomethylovorans</taxon>
    </lineage>
</organism>
<keyword evidence="3" id="KW-1185">Reference proteome</keyword>
<feature type="transmembrane region" description="Helical" evidence="1">
    <location>
        <begin position="7"/>
        <end position="29"/>
    </location>
</feature>
<name>L0L0A9_METHD</name>
<sequence>MEDAKPWFKFCLLAAIVSSLILCIVSWIIDSYPTGTVPNTYLIFELSTTVIAGAFSLATLMFGGMGYSEEFLKLFEI</sequence>
<dbReference type="KEGG" id="mhz:Metho_2646"/>
<gene>
    <name evidence="2" type="ordered locus">Metho_2646</name>
</gene>
<dbReference type="RefSeq" id="WP_015313908.1">
    <property type="nucleotide sequence ID" value="NC_019972.1"/>
</dbReference>
<reference evidence="3" key="1">
    <citation type="submission" date="2012-02" db="EMBL/GenBank/DDBJ databases">
        <title>Complete sequence of plasmid of Methanomethylovorans hollandica DSM 15978.</title>
        <authorList>
            <person name="Lucas S."/>
            <person name="Copeland A."/>
            <person name="Lapidus A."/>
            <person name="Glavina del Rio T."/>
            <person name="Dalin E."/>
            <person name="Tice H."/>
            <person name="Bruce D."/>
            <person name="Goodwin L."/>
            <person name="Pitluck S."/>
            <person name="Peters L."/>
            <person name="Mikhailova N."/>
            <person name="Held B."/>
            <person name="Kyrpides N."/>
            <person name="Mavromatis K."/>
            <person name="Ivanova N."/>
            <person name="Brettin T."/>
            <person name="Detter J.C."/>
            <person name="Han C."/>
            <person name="Larimer F."/>
            <person name="Land M."/>
            <person name="Hauser L."/>
            <person name="Markowitz V."/>
            <person name="Cheng J.-F."/>
            <person name="Hugenholtz P."/>
            <person name="Woyke T."/>
            <person name="Wu D."/>
            <person name="Spring S."/>
            <person name="Schroeder M."/>
            <person name="Brambilla E."/>
            <person name="Klenk H.-P."/>
            <person name="Eisen J.A."/>
        </authorList>
    </citation>
    <scope>NUCLEOTIDE SEQUENCE [LARGE SCALE GENOMIC DNA]</scope>
    <source>
        <strain evidence="3">DSM 15978 / NBRC 107637 / DMS1</strain>
        <plasmid evidence="3">Plasmid pMETHO01</plasmid>
    </source>
</reference>
<dbReference type="GeneID" id="14401608"/>
<dbReference type="HOGENOM" id="CLU_2629731_0_0_2"/>
<keyword evidence="2" id="KW-0614">Plasmid</keyword>
<dbReference type="EMBL" id="CP003363">
    <property type="protein sequence ID" value="AGB50776.1"/>
    <property type="molecule type" value="Genomic_DNA"/>
</dbReference>
<dbReference type="AlphaFoldDB" id="L0L0A9"/>
<feature type="transmembrane region" description="Helical" evidence="1">
    <location>
        <begin position="41"/>
        <end position="63"/>
    </location>
</feature>
<evidence type="ECO:0000313" key="3">
    <source>
        <dbReference type="Proteomes" id="UP000010866"/>
    </source>
</evidence>
<accession>L0L0A9</accession>
<proteinExistence type="predicted"/>
<keyword evidence="1" id="KW-0812">Transmembrane</keyword>
<dbReference type="Proteomes" id="UP000010866">
    <property type="component" value="Plasmid pMETHO01"/>
</dbReference>
<keyword evidence="1" id="KW-0472">Membrane</keyword>
<evidence type="ECO:0000256" key="1">
    <source>
        <dbReference type="SAM" id="Phobius"/>
    </source>
</evidence>